<evidence type="ECO:0000259" key="6">
    <source>
        <dbReference type="Pfam" id="PF13458"/>
    </source>
</evidence>
<dbReference type="SUPFAM" id="SSF53822">
    <property type="entry name" value="Periplasmic binding protein-like I"/>
    <property type="match status" value="1"/>
</dbReference>
<evidence type="ECO:0000256" key="5">
    <source>
        <dbReference type="SAM" id="SignalP"/>
    </source>
</evidence>
<evidence type="ECO:0000256" key="2">
    <source>
        <dbReference type="ARBA" id="ARBA00022448"/>
    </source>
</evidence>
<organism evidence="7 8">
    <name type="scientific">Streptomyces mesophilus</name>
    <dbReference type="NCBI Taxonomy" id="1775132"/>
    <lineage>
        <taxon>Bacteria</taxon>
        <taxon>Bacillati</taxon>
        <taxon>Actinomycetota</taxon>
        <taxon>Actinomycetes</taxon>
        <taxon>Kitasatosporales</taxon>
        <taxon>Streptomycetaceae</taxon>
        <taxon>Streptomyces</taxon>
    </lineage>
</organism>
<evidence type="ECO:0000256" key="4">
    <source>
        <dbReference type="ARBA" id="ARBA00022970"/>
    </source>
</evidence>
<accession>A0A6G4XCC2</accession>
<dbReference type="AlphaFoldDB" id="A0A6G4XCC2"/>
<dbReference type="Proteomes" id="UP000481109">
    <property type="component" value="Unassembled WGS sequence"/>
</dbReference>
<name>A0A6G4XCC2_9ACTN</name>
<evidence type="ECO:0000313" key="8">
    <source>
        <dbReference type="Proteomes" id="UP000481109"/>
    </source>
</evidence>
<feature type="signal peptide" evidence="5">
    <location>
        <begin position="1"/>
        <end position="29"/>
    </location>
</feature>
<dbReference type="InterPro" id="IPR000709">
    <property type="entry name" value="Leu_Ile_Val-bd"/>
</dbReference>
<dbReference type="EMBL" id="JAAKZW010000003">
    <property type="protein sequence ID" value="NGO74510.1"/>
    <property type="molecule type" value="Genomic_DNA"/>
</dbReference>
<dbReference type="Gene3D" id="3.40.50.2300">
    <property type="match status" value="2"/>
</dbReference>
<proteinExistence type="inferred from homology"/>
<dbReference type="InterPro" id="IPR028082">
    <property type="entry name" value="Peripla_BP_I"/>
</dbReference>
<dbReference type="PANTHER" id="PTHR47151">
    <property type="entry name" value="LEU/ILE/VAL-BINDING ABC TRANSPORTER SUBUNIT"/>
    <property type="match status" value="1"/>
</dbReference>
<protein>
    <submittedName>
        <fullName evidence="7">Branched-chain amino acid ABC transporter substrate-binding protein</fullName>
    </submittedName>
</protein>
<evidence type="ECO:0000256" key="1">
    <source>
        <dbReference type="ARBA" id="ARBA00010062"/>
    </source>
</evidence>
<feature type="domain" description="Leucine-binding protein" evidence="6">
    <location>
        <begin position="44"/>
        <end position="379"/>
    </location>
</feature>
<dbReference type="PRINTS" id="PR00337">
    <property type="entry name" value="LEUILEVALBP"/>
</dbReference>
<gene>
    <name evidence="7" type="ORF">G6045_02250</name>
</gene>
<keyword evidence="3 5" id="KW-0732">Signal</keyword>
<sequence length="389" mass="40914">MSHHRTPRRFLCLSALAVACVLTSSSCNAGLLADDVKKEDGGPILLGMAVPQSGSTAEVGPYMSNAAQLAVDEINAKGGVLGRKLKLQVEDEACDPKTATAAANKLVSAGVKVSVGGYCSGATLPTLPIFDRHRIPMIIPAANSSELVDQQLKHVFLINGTGRQQSAAALEWLDKEGAEKVVVLHDNTSYSKDIAVRTEAGLDKTGGPEASGLHTITPGESDYGPAVTSVLKDKPDYVFFTGYYQEGGLLIKQLRQAGYTGKFLGADGLVDPKLAQIAGDAEGVHATMTQTPDTLPQAKGWIAAYKKKFKADPGPYSTQSYDAVRLAAEAIEQAGSTDGAAIVKALEAVDGFQLFSGPLKFTPEHTLSNGGFVILVNNGGRFVLKDNLQ</sequence>
<dbReference type="InterPro" id="IPR028081">
    <property type="entry name" value="Leu-bd"/>
</dbReference>
<keyword evidence="8" id="KW-1185">Reference proteome</keyword>
<comment type="caution">
    <text evidence="7">The sequence shown here is derived from an EMBL/GenBank/DDBJ whole genome shotgun (WGS) entry which is preliminary data.</text>
</comment>
<dbReference type="Pfam" id="PF13458">
    <property type="entry name" value="Peripla_BP_6"/>
    <property type="match status" value="1"/>
</dbReference>
<evidence type="ECO:0000256" key="3">
    <source>
        <dbReference type="ARBA" id="ARBA00022729"/>
    </source>
</evidence>
<reference evidence="7 8" key="1">
    <citation type="submission" date="2020-02" db="EMBL/GenBank/DDBJ databases">
        <title>Whole-genome analyses of novel actinobacteria.</title>
        <authorList>
            <person name="Sahin N."/>
            <person name="Tokatli A."/>
        </authorList>
    </citation>
    <scope>NUCLEOTIDE SEQUENCE [LARGE SCALE GENOMIC DNA]</scope>
    <source>
        <strain evidence="7 8">YC504</strain>
    </source>
</reference>
<keyword evidence="2" id="KW-0813">Transport</keyword>
<keyword evidence="4" id="KW-0029">Amino-acid transport</keyword>
<evidence type="ECO:0000313" key="7">
    <source>
        <dbReference type="EMBL" id="NGO74510.1"/>
    </source>
</evidence>
<feature type="chain" id="PRO_5038865831" evidence="5">
    <location>
        <begin position="30"/>
        <end position="389"/>
    </location>
</feature>
<dbReference type="PANTHER" id="PTHR47151:SF2">
    <property type="entry name" value="AMINO ACID BINDING PROTEIN"/>
    <property type="match status" value="1"/>
</dbReference>
<dbReference type="GO" id="GO:0006865">
    <property type="term" value="P:amino acid transport"/>
    <property type="evidence" value="ECO:0007669"/>
    <property type="project" value="UniProtKB-KW"/>
</dbReference>
<dbReference type="CDD" id="cd06342">
    <property type="entry name" value="PBP1_ABC_LIVBP-like"/>
    <property type="match status" value="1"/>
</dbReference>
<dbReference type="PROSITE" id="PS51257">
    <property type="entry name" value="PROKAR_LIPOPROTEIN"/>
    <property type="match status" value="1"/>
</dbReference>
<comment type="similarity">
    <text evidence="1">Belongs to the leucine-binding protein family.</text>
</comment>